<proteinExistence type="predicted"/>
<dbReference type="GO" id="GO:0005524">
    <property type="term" value="F:ATP binding"/>
    <property type="evidence" value="ECO:0007669"/>
    <property type="project" value="InterPro"/>
</dbReference>
<feature type="domain" description="Alpha-type protein kinase" evidence="4">
    <location>
        <begin position="1"/>
        <end position="340"/>
    </location>
</feature>
<organism evidence="5 6">
    <name type="scientific">Lymnaea stagnalis</name>
    <name type="common">Great pond snail</name>
    <name type="synonym">Helix stagnalis</name>
    <dbReference type="NCBI Taxonomy" id="6523"/>
    <lineage>
        <taxon>Eukaryota</taxon>
        <taxon>Metazoa</taxon>
        <taxon>Spiralia</taxon>
        <taxon>Lophotrochozoa</taxon>
        <taxon>Mollusca</taxon>
        <taxon>Gastropoda</taxon>
        <taxon>Heterobranchia</taxon>
        <taxon>Euthyneura</taxon>
        <taxon>Panpulmonata</taxon>
        <taxon>Hygrophila</taxon>
        <taxon>Lymnaeoidea</taxon>
        <taxon>Lymnaeidae</taxon>
        <taxon>Lymnaea</taxon>
    </lineage>
</organism>
<evidence type="ECO:0000259" key="4">
    <source>
        <dbReference type="PROSITE" id="PS51158"/>
    </source>
</evidence>
<reference evidence="5 6" key="1">
    <citation type="submission" date="2024-04" db="EMBL/GenBank/DDBJ databases">
        <authorList>
            <consortium name="Genoscope - CEA"/>
            <person name="William W."/>
        </authorList>
    </citation>
    <scope>NUCLEOTIDE SEQUENCE [LARGE SCALE GENOMIC DNA]</scope>
</reference>
<evidence type="ECO:0000313" key="5">
    <source>
        <dbReference type="EMBL" id="CAL1528050.1"/>
    </source>
</evidence>
<sequence>MMRISHKTYRSCPDKAMQFYRVCIDPTTSKSGSYATWYTCMCYFKVGEQISVSKFNKAPGGCTKKWAENEIRVTERASAIARKFNNTINSISKCQSRLEFLELRMAKLDETATFCRKRQVGDFYTFQPKLDNFKRFIDRHGLAELRPGLVNGLVRRNSTRKRTISESSQTCVEVGRHRSSGITSQTLPDPVLDSVQPPPYCDSPPSYEQSEVDIRMRLAGCHFEREGGTCPDFDEICQHGEPSAPNSAGSRSGGCLEHCQHELLHAFVHYHFTQTQGEIAICDLGGTQDDGCHYTLTSPTLHSLDGRFGAKDKGEAGIREVIQHHTCTRWCRHLADMRSLFDGAIARSLQGSIATTSL</sequence>
<accession>A0AAV2H335</accession>
<dbReference type="Gene3D" id="3.20.200.10">
    <property type="entry name" value="MHCK/EF2 kinase"/>
    <property type="match status" value="1"/>
</dbReference>
<dbReference type="InterPro" id="IPR011009">
    <property type="entry name" value="Kinase-like_dom_sf"/>
</dbReference>
<dbReference type="PROSITE" id="PS51158">
    <property type="entry name" value="ALPHA_KINASE"/>
    <property type="match status" value="1"/>
</dbReference>
<evidence type="ECO:0000256" key="3">
    <source>
        <dbReference type="ARBA" id="ARBA00022777"/>
    </source>
</evidence>
<dbReference type="Pfam" id="PF02816">
    <property type="entry name" value="Alpha_kinase"/>
    <property type="match status" value="1"/>
</dbReference>
<comment type="caution">
    <text evidence="5">The sequence shown here is derived from an EMBL/GenBank/DDBJ whole genome shotgun (WGS) entry which is preliminary data.</text>
</comment>
<keyword evidence="3" id="KW-0418">Kinase</keyword>
<dbReference type="Proteomes" id="UP001497497">
    <property type="component" value="Unassembled WGS sequence"/>
</dbReference>
<keyword evidence="2" id="KW-0808">Transferase</keyword>
<name>A0AAV2H335_LYMST</name>
<gene>
    <name evidence="5" type="ORF">GSLYS_00002220001</name>
</gene>
<evidence type="ECO:0000313" key="6">
    <source>
        <dbReference type="Proteomes" id="UP001497497"/>
    </source>
</evidence>
<evidence type="ECO:0000256" key="2">
    <source>
        <dbReference type="ARBA" id="ARBA00022679"/>
    </source>
</evidence>
<keyword evidence="1" id="KW-0723">Serine/threonine-protein kinase</keyword>
<dbReference type="AlphaFoldDB" id="A0AAV2H335"/>
<keyword evidence="6" id="KW-1185">Reference proteome</keyword>
<evidence type="ECO:0000256" key="1">
    <source>
        <dbReference type="ARBA" id="ARBA00022527"/>
    </source>
</evidence>
<dbReference type="InterPro" id="IPR004166">
    <property type="entry name" value="a-kinase_dom"/>
</dbReference>
<dbReference type="GO" id="GO:0004674">
    <property type="term" value="F:protein serine/threonine kinase activity"/>
    <property type="evidence" value="ECO:0007669"/>
    <property type="project" value="UniProtKB-KW"/>
</dbReference>
<dbReference type="EMBL" id="CAXITT010000026">
    <property type="protein sequence ID" value="CAL1528050.1"/>
    <property type="molecule type" value="Genomic_DNA"/>
</dbReference>
<dbReference type="SUPFAM" id="SSF56112">
    <property type="entry name" value="Protein kinase-like (PK-like)"/>
    <property type="match status" value="1"/>
</dbReference>
<protein>
    <recommendedName>
        <fullName evidence="4">Alpha-type protein kinase domain-containing protein</fullName>
    </recommendedName>
</protein>